<dbReference type="Pfam" id="PF02515">
    <property type="entry name" value="CoA_transf_3"/>
    <property type="match status" value="1"/>
</dbReference>
<dbReference type="RefSeq" id="WP_141927205.1">
    <property type="nucleotide sequence ID" value="NZ_BAABCI010000004.1"/>
</dbReference>
<keyword evidence="2" id="KW-1185">Reference proteome</keyword>
<dbReference type="InterPro" id="IPR050509">
    <property type="entry name" value="CoA-transferase_III"/>
</dbReference>
<reference evidence="1 2" key="1">
    <citation type="submission" date="2019-06" db="EMBL/GenBank/DDBJ databases">
        <title>Sequencing the genomes of 1000 actinobacteria strains.</title>
        <authorList>
            <person name="Klenk H.-P."/>
        </authorList>
    </citation>
    <scope>NUCLEOTIDE SEQUENCE [LARGE SCALE GENOMIC DNA]</scope>
    <source>
        <strain evidence="1 2">DSM 19828</strain>
    </source>
</reference>
<protein>
    <submittedName>
        <fullName evidence="1">Crotonobetainyl-CoA:carnitine CoA-transferase CaiB-like acyl-CoA transferase</fullName>
    </submittedName>
</protein>
<dbReference type="PANTHER" id="PTHR48228">
    <property type="entry name" value="SUCCINYL-COA--D-CITRAMALATE COA-TRANSFERASE"/>
    <property type="match status" value="1"/>
</dbReference>
<dbReference type="OrthoDB" id="9797653at2"/>
<accession>A0A542EC49</accession>
<dbReference type="PANTHER" id="PTHR48228:SF5">
    <property type="entry name" value="ALPHA-METHYLACYL-COA RACEMASE"/>
    <property type="match status" value="1"/>
</dbReference>
<evidence type="ECO:0000313" key="2">
    <source>
        <dbReference type="Proteomes" id="UP000320806"/>
    </source>
</evidence>
<dbReference type="Gene3D" id="3.30.1540.10">
    <property type="entry name" value="formyl-coa transferase, domain 3"/>
    <property type="match status" value="1"/>
</dbReference>
<dbReference type="AlphaFoldDB" id="A0A542EC49"/>
<comment type="caution">
    <text evidence="1">The sequence shown here is derived from an EMBL/GenBank/DDBJ whole genome shotgun (WGS) entry which is preliminary data.</text>
</comment>
<gene>
    <name evidence="1" type="ORF">FB459_0297</name>
</gene>
<keyword evidence="1" id="KW-0808">Transferase</keyword>
<sequence length="269" mass="28250">MLEGTRVVSLAINLPGPLAAARLASMGADVTKVEPPSGDPLASMVPDYYAELVAAQQVLTIDLKTDDGRAQLAELLTDADLLLTAQRPSALARLGLDDLDLPQLCQVRIVGHSDAPEVGGHDLTYQATAGLLRPPALPSVLVADVLGAERAVSTALGALVQRSLTGHGGTHMAGLDEAGAFAAGPNRHGMIDPASPISGGWARYNLYRASDDGWVALAALEQHFWKRFADAFDCAEEYADVASVMATKTVAGWVDWGNEHDVPIAAVKR</sequence>
<dbReference type="InterPro" id="IPR023606">
    <property type="entry name" value="CoA-Trfase_III_dom_1_sf"/>
</dbReference>
<dbReference type="Gene3D" id="3.40.50.10540">
    <property type="entry name" value="Crotonobetainyl-coa:carnitine coa-transferase, domain 1"/>
    <property type="match status" value="1"/>
</dbReference>
<dbReference type="SUPFAM" id="SSF89796">
    <property type="entry name" value="CoA-transferase family III (CaiB/BaiF)"/>
    <property type="match status" value="1"/>
</dbReference>
<proteinExistence type="predicted"/>
<dbReference type="GO" id="GO:0016740">
    <property type="term" value="F:transferase activity"/>
    <property type="evidence" value="ECO:0007669"/>
    <property type="project" value="UniProtKB-KW"/>
</dbReference>
<evidence type="ECO:0000313" key="1">
    <source>
        <dbReference type="EMBL" id="TQJ12919.1"/>
    </source>
</evidence>
<name>A0A542EC49_9MICO</name>
<dbReference type="InterPro" id="IPR044855">
    <property type="entry name" value="CoA-Trfase_III_dom3_sf"/>
</dbReference>
<dbReference type="InterPro" id="IPR003673">
    <property type="entry name" value="CoA-Trfase_fam_III"/>
</dbReference>
<organism evidence="1 2">
    <name type="scientific">Yimella lutea</name>
    <dbReference type="NCBI Taxonomy" id="587872"/>
    <lineage>
        <taxon>Bacteria</taxon>
        <taxon>Bacillati</taxon>
        <taxon>Actinomycetota</taxon>
        <taxon>Actinomycetes</taxon>
        <taxon>Micrococcales</taxon>
        <taxon>Dermacoccaceae</taxon>
        <taxon>Yimella</taxon>
    </lineage>
</organism>
<dbReference type="EMBL" id="VFMO01000001">
    <property type="protein sequence ID" value="TQJ12919.1"/>
    <property type="molecule type" value="Genomic_DNA"/>
</dbReference>
<dbReference type="Proteomes" id="UP000320806">
    <property type="component" value="Unassembled WGS sequence"/>
</dbReference>